<evidence type="ECO:0000256" key="1">
    <source>
        <dbReference type="SAM" id="Phobius"/>
    </source>
</evidence>
<feature type="domain" description="Lnb-like transmembrane" evidence="4">
    <location>
        <begin position="253"/>
        <end position="361"/>
    </location>
</feature>
<gene>
    <name evidence="5" type="ORF">CLV94_2424</name>
</gene>
<feature type="signal peptide" evidence="2">
    <location>
        <begin position="1"/>
        <end position="24"/>
    </location>
</feature>
<feature type="transmembrane region" description="Helical" evidence="1">
    <location>
        <begin position="271"/>
        <end position="292"/>
    </location>
</feature>
<feature type="transmembrane region" description="Helical" evidence="1">
    <location>
        <begin position="298"/>
        <end position="316"/>
    </location>
</feature>
<name>A0A495MC13_9FLAO</name>
<reference evidence="5 6" key="1">
    <citation type="submission" date="2018-10" db="EMBL/GenBank/DDBJ databases">
        <title>Genomic Encyclopedia of Archaeal and Bacterial Type Strains, Phase II (KMG-II): from individual species to whole genera.</title>
        <authorList>
            <person name="Goeker M."/>
        </authorList>
    </citation>
    <scope>NUCLEOTIDE SEQUENCE [LARGE SCALE GENOMIC DNA]</scope>
    <source>
        <strain evidence="5 6">DSM 29537</strain>
    </source>
</reference>
<keyword evidence="1" id="KW-0472">Membrane</keyword>
<keyword evidence="6" id="KW-1185">Reference proteome</keyword>
<keyword evidence="1" id="KW-1133">Transmembrane helix</keyword>
<protein>
    <submittedName>
        <fullName evidence="5">Uncharacterized protein DUF4105</fullName>
    </submittedName>
</protein>
<dbReference type="InterPro" id="IPR057436">
    <property type="entry name" value="5TMH_Lnb"/>
</dbReference>
<evidence type="ECO:0000313" key="6">
    <source>
        <dbReference type="Proteomes" id="UP000277579"/>
    </source>
</evidence>
<evidence type="ECO:0000313" key="5">
    <source>
        <dbReference type="EMBL" id="RKS21789.1"/>
    </source>
</evidence>
<sequence length="377" mass="43581">MSRIRLVILFLSLACPLFKGFSQSAILSDSSKVSILTIGTANESHTLYGHTAIRIFDAQRGLDNIYNFGYFDFDTPYFLAKFVKGDLQYFVATDAYPGFEYNYRQENRSIYEQVLNLTTVQKQKLLDELNKTLYSDERFYTYKFIDKNCTTMVIDKVNDVLGSKVITTKKPVTITYREILNPYLENSFFQKLGINIIFGPKTDKKAEVLFLPLELMNVLKTTTYEGKPLVSETKTIFEAKPEKAFSFWNNIYFFSALILLVVVLKNNKVYAFYFAILGLLGVFLSLVGFYSLHEEVRWNYNVLLFNPTLLVLLYFYKKKNRKWISNLSLFNLACIAIYLVIIINKAQLLLFMALLITSTIGLARFARKNRKIKPVNG</sequence>
<feature type="domain" description="Lnb N-terminal periplasmic" evidence="3">
    <location>
        <begin position="29"/>
        <end position="178"/>
    </location>
</feature>
<dbReference type="AlphaFoldDB" id="A0A495MC13"/>
<evidence type="ECO:0000256" key="2">
    <source>
        <dbReference type="SAM" id="SignalP"/>
    </source>
</evidence>
<evidence type="ECO:0000259" key="4">
    <source>
        <dbReference type="Pfam" id="PF25221"/>
    </source>
</evidence>
<organism evidence="5 6">
    <name type="scientific">Flavobacterium endophyticum</name>
    <dbReference type="NCBI Taxonomy" id="1540163"/>
    <lineage>
        <taxon>Bacteria</taxon>
        <taxon>Pseudomonadati</taxon>
        <taxon>Bacteroidota</taxon>
        <taxon>Flavobacteriia</taxon>
        <taxon>Flavobacteriales</taxon>
        <taxon>Flavobacteriaceae</taxon>
        <taxon>Flavobacterium</taxon>
    </lineage>
</organism>
<evidence type="ECO:0000259" key="3">
    <source>
        <dbReference type="Pfam" id="PF13387"/>
    </source>
</evidence>
<feature type="transmembrane region" description="Helical" evidence="1">
    <location>
        <begin position="245"/>
        <end position="264"/>
    </location>
</feature>
<accession>A0A495MC13</accession>
<feature type="chain" id="PRO_5019821083" evidence="2">
    <location>
        <begin position="25"/>
        <end position="377"/>
    </location>
</feature>
<dbReference type="OrthoDB" id="319167at2"/>
<feature type="transmembrane region" description="Helical" evidence="1">
    <location>
        <begin position="349"/>
        <end position="366"/>
    </location>
</feature>
<keyword evidence="1" id="KW-0812">Transmembrane</keyword>
<dbReference type="EMBL" id="RBLC01000003">
    <property type="protein sequence ID" value="RKS21789.1"/>
    <property type="molecule type" value="Genomic_DNA"/>
</dbReference>
<dbReference type="InterPro" id="IPR025178">
    <property type="entry name" value="Lnb_N"/>
</dbReference>
<dbReference type="Pfam" id="PF25221">
    <property type="entry name" value="5TMH_Lnb"/>
    <property type="match status" value="1"/>
</dbReference>
<dbReference type="RefSeq" id="WP_121376732.1">
    <property type="nucleotide sequence ID" value="NZ_RBLC01000003.1"/>
</dbReference>
<dbReference type="Pfam" id="PF13387">
    <property type="entry name" value="Lnb_N"/>
    <property type="match status" value="1"/>
</dbReference>
<comment type="caution">
    <text evidence="5">The sequence shown here is derived from an EMBL/GenBank/DDBJ whole genome shotgun (WGS) entry which is preliminary data.</text>
</comment>
<feature type="transmembrane region" description="Helical" evidence="1">
    <location>
        <begin position="323"/>
        <end position="343"/>
    </location>
</feature>
<proteinExistence type="predicted"/>
<dbReference type="Proteomes" id="UP000277579">
    <property type="component" value="Unassembled WGS sequence"/>
</dbReference>
<keyword evidence="2" id="KW-0732">Signal</keyword>